<protein>
    <submittedName>
        <fullName evidence="2">Uncharacterized protein</fullName>
    </submittedName>
</protein>
<feature type="compositionally biased region" description="Basic residues" evidence="1">
    <location>
        <begin position="1"/>
        <end position="14"/>
    </location>
</feature>
<sequence length="61" mass="7119">MKNNKPRSREHRTKPMTAGATKMVKVHLPQSAFDQFKELERAKLFSKEEIFLCGLQNCLKQ</sequence>
<dbReference type="AlphaFoldDB" id="A0A6N3DNS4"/>
<proteinExistence type="predicted"/>
<evidence type="ECO:0000313" key="2">
    <source>
        <dbReference type="EMBL" id="VYU28978.1"/>
    </source>
</evidence>
<name>A0A6N3DNS4_FLAPL</name>
<gene>
    <name evidence="2" type="ORF">FPLFYP42_01828</name>
</gene>
<feature type="region of interest" description="Disordered" evidence="1">
    <location>
        <begin position="1"/>
        <end position="22"/>
    </location>
</feature>
<organism evidence="2">
    <name type="scientific">Flavonifractor plautii</name>
    <name type="common">Fusobacterium plautii</name>
    <dbReference type="NCBI Taxonomy" id="292800"/>
    <lineage>
        <taxon>Bacteria</taxon>
        <taxon>Bacillati</taxon>
        <taxon>Bacillota</taxon>
        <taxon>Clostridia</taxon>
        <taxon>Eubacteriales</taxon>
        <taxon>Oscillospiraceae</taxon>
        <taxon>Flavonifractor</taxon>
    </lineage>
</organism>
<reference evidence="2" key="1">
    <citation type="submission" date="2019-11" db="EMBL/GenBank/DDBJ databases">
        <authorList>
            <person name="Feng L."/>
        </authorList>
    </citation>
    <scope>NUCLEOTIDE SEQUENCE</scope>
    <source>
        <strain evidence="2">FplautiiLFYP42</strain>
    </source>
</reference>
<accession>A0A6N3DNS4</accession>
<dbReference type="EMBL" id="CACRUB010000031">
    <property type="protein sequence ID" value="VYU28978.1"/>
    <property type="molecule type" value="Genomic_DNA"/>
</dbReference>
<evidence type="ECO:0000256" key="1">
    <source>
        <dbReference type="SAM" id="MobiDB-lite"/>
    </source>
</evidence>
<dbReference type="RefSeq" id="WP_156621554.1">
    <property type="nucleotide sequence ID" value="NZ_BAABXT010000001.1"/>
</dbReference>